<keyword evidence="2" id="KW-1185">Reference proteome</keyword>
<evidence type="ECO:0000313" key="1">
    <source>
        <dbReference type="EMBL" id="ADY36820.1"/>
    </source>
</evidence>
<protein>
    <submittedName>
        <fullName evidence="1">Uncharacterized protein</fullName>
    </submittedName>
</protein>
<dbReference type="HOGENOM" id="CLU_3058714_0_0_10"/>
<organism evidence="1 2">
    <name type="scientific">Phocaeicola salanitronis (strain DSM 18170 / JCM 13657 / CCUG 60908 / BL78)</name>
    <name type="common">Bacteroides salanitronis</name>
    <dbReference type="NCBI Taxonomy" id="667015"/>
    <lineage>
        <taxon>Bacteria</taxon>
        <taxon>Pseudomonadati</taxon>
        <taxon>Bacteroidota</taxon>
        <taxon>Bacteroidia</taxon>
        <taxon>Bacteroidales</taxon>
        <taxon>Bacteroidaceae</taxon>
        <taxon>Phocaeicola</taxon>
    </lineage>
</organism>
<dbReference type="KEGG" id="bsa:Bacsa_2271"/>
<name>F0R5T0_PHOSB</name>
<sequence>MKIYWLFRLIYLHLLLLFSLSGNAFILFASVTQDCKSGVIEESDYKSGMTSKL</sequence>
<accession>F0R5T0</accession>
<dbReference type="EMBL" id="CP002530">
    <property type="protein sequence ID" value="ADY36820.1"/>
    <property type="molecule type" value="Genomic_DNA"/>
</dbReference>
<reference evidence="1 2" key="1">
    <citation type="journal article" date="2011" name="Stand. Genomic Sci.">
        <title>Complete genome sequence of Bacteroides salanitronis type strain (BL78).</title>
        <authorList>
            <person name="Gronow S."/>
            <person name="Held B."/>
            <person name="Lucas S."/>
            <person name="Lapidus A."/>
            <person name="Del Rio T.G."/>
            <person name="Nolan M."/>
            <person name="Tice H."/>
            <person name="Deshpande S."/>
            <person name="Cheng J.F."/>
            <person name="Pitluck S."/>
            <person name="Liolios K."/>
            <person name="Pagani I."/>
            <person name="Ivanova N."/>
            <person name="Mavromatis K."/>
            <person name="Pati A."/>
            <person name="Tapia R."/>
            <person name="Han C."/>
            <person name="Goodwin L."/>
            <person name="Chen A."/>
            <person name="Palaniappan K."/>
            <person name="Land M."/>
            <person name="Hauser L."/>
            <person name="Chang Y.J."/>
            <person name="Jeffries C.D."/>
            <person name="Brambilla E.M."/>
            <person name="Rohde M."/>
            <person name="Goker M."/>
            <person name="Detter J.C."/>
            <person name="Woyke T."/>
            <person name="Bristow J."/>
            <person name="Markowitz V."/>
            <person name="Hugenholtz P."/>
            <person name="Kyrpides N.C."/>
            <person name="Klenk H.P."/>
            <person name="Eisen J.A."/>
        </authorList>
    </citation>
    <scope>NUCLEOTIDE SEQUENCE [LARGE SCALE GENOMIC DNA]</scope>
    <source>
        <strain evidence="1 2">DSM 18170</strain>
    </source>
</reference>
<proteinExistence type="predicted"/>
<gene>
    <name evidence="1" type="ordered locus">Bacsa_2271</name>
</gene>
<evidence type="ECO:0000313" key="2">
    <source>
        <dbReference type="Proteomes" id="UP000007486"/>
    </source>
</evidence>
<dbReference type="AlphaFoldDB" id="F0R5T0"/>
<dbReference type="Proteomes" id="UP000007486">
    <property type="component" value="Chromosome"/>
</dbReference>
<dbReference type="STRING" id="667015.Bacsa_2271"/>